<evidence type="ECO:0000313" key="3">
    <source>
        <dbReference type="EMBL" id="TKW02920.1"/>
    </source>
</evidence>
<evidence type="ECO:0000313" key="4">
    <source>
        <dbReference type="Proteomes" id="UP000298652"/>
    </source>
</evidence>
<dbReference type="GO" id="GO:0016618">
    <property type="term" value="F:hydroxypyruvate reductase [NAD(P)H] activity"/>
    <property type="evidence" value="ECO:0007669"/>
    <property type="project" value="TreeGrafter"/>
</dbReference>
<evidence type="ECO:0000259" key="2">
    <source>
        <dbReference type="Pfam" id="PF00389"/>
    </source>
</evidence>
<dbReference type="Proteomes" id="UP000298652">
    <property type="component" value="Chromosome 7"/>
</dbReference>
<dbReference type="GO" id="GO:0051287">
    <property type="term" value="F:NAD binding"/>
    <property type="evidence" value="ECO:0007669"/>
    <property type="project" value="InterPro"/>
</dbReference>
<dbReference type="PANTHER" id="PTHR10996:SF246">
    <property type="entry name" value="GLYOXYLATE_HYDROXYPYRUVATE REDUCTASE HPR3"/>
    <property type="match status" value="1"/>
</dbReference>
<dbReference type="PANTHER" id="PTHR10996">
    <property type="entry name" value="2-HYDROXYACID DEHYDROGENASE-RELATED"/>
    <property type="match status" value="1"/>
</dbReference>
<dbReference type="InterPro" id="IPR006139">
    <property type="entry name" value="D-isomer_2_OHA_DH_cat_dom"/>
</dbReference>
<dbReference type="GO" id="GO:0005829">
    <property type="term" value="C:cytosol"/>
    <property type="evidence" value="ECO:0007669"/>
    <property type="project" value="TreeGrafter"/>
</dbReference>
<keyword evidence="1" id="KW-0560">Oxidoreductase</keyword>
<name>A0A4U6TKB8_SETVI</name>
<dbReference type="SUPFAM" id="SSF52283">
    <property type="entry name" value="Formate/glycerate dehydrogenase catalytic domain-like"/>
    <property type="match status" value="1"/>
</dbReference>
<proteinExistence type="predicted"/>
<dbReference type="Gramene" id="TKW02920">
    <property type="protein sequence ID" value="TKW02920"/>
    <property type="gene ID" value="SEVIR_7G030700v2"/>
</dbReference>
<accession>A0A4U6TKB8</accession>
<organism evidence="3 4">
    <name type="scientific">Setaria viridis</name>
    <name type="common">Green bristlegrass</name>
    <name type="synonym">Setaria italica subsp. viridis</name>
    <dbReference type="NCBI Taxonomy" id="4556"/>
    <lineage>
        <taxon>Eukaryota</taxon>
        <taxon>Viridiplantae</taxon>
        <taxon>Streptophyta</taxon>
        <taxon>Embryophyta</taxon>
        <taxon>Tracheophyta</taxon>
        <taxon>Spermatophyta</taxon>
        <taxon>Magnoliopsida</taxon>
        <taxon>Liliopsida</taxon>
        <taxon>Poales</taxon>
        <taxon>Poaceae</taxon>
        <taxon>PACMAD clade</taxon>
        <taxon>Panicoideae</taxon>
        <taxon>Panicodae</taxon>
        <taxon>Paniceae</taxon>
        <taxon>Cenchrinae</taxon>
        <taxon>Setaria</taxon>
    </lineage>
</organism>
<protein>
    <recommendedName>
        <fullName evidence="2">D-isomer specific 2-hydroxyacid dehydrogenase catalytic domain-containing protein</fullName>
    </recommendedName>
</protein>
<evidence type="ECO:0000256" key="1">
    <source>
        <dbReference type="ARBA" id="ARBA00023002"/>
    </source>
</evidence>
<dbReference type="GO" id="GO:0030267">
    <property type="term" value="F:glyoxylate reductase (NADPH) activity"/>
    <property type="evidence" value="ECO:0007669"/>
    <property type="project" value="TreeGrafter"/>
</dbReference>
<dbReference type="Gene3D" id="3.40.50.720">
    <property type="entry name" value="NAD(P)-binding Rossmann-like Domain"/>
    <property type="match status" value="1"/>
</dbReference>
<sequence>MGTAAGDGEPLALPAVLFIRRPGAPNAMHQRFRVLDSPASGEPRTAFLAAAAAMADPPRAAVVIGGGVARVDAVFLDAIPSIRCLISTAAGVDHIDLAECARRGVAVANSGTVYSADVADHAVGMLVDVLRAPPRLGGGAVRPARSLAGAGGLRSGLHGQLLTCDFLCQI</sequence>
<dbReference type="AlphaFoldDB" id="A0A4U6TKB8"/>
<feature type="domain" description="D-isomer specific 2-hydroxyacid dehydrogenase catalytic" evidence="2">
    <location>
        <begin position="58"/>
        <end position="122"/>
    </location>
</feature>
<reference evidence="3" key="1">
    <citation type="submission" date="2019-03" db="EMBL/GenBank/DDBJ databases">
        <title>WGS assembly of Setaria viridis.</title>
        <authorList>
            <person name="Huang P."/>
            <person name="Jenkins J."/>
            <person name="Grimwood J."/>
            <person name="Barry K."/>
            <person name="Healey A."/>
            <person name="Mamidi S."/>
            <person name="Sreedasyam A."/>
            <person name="Shu S."/>
            <person name="Feldman M."/>
            <person name="Wu J."/>
            <person name="Yu Y."/>
            <person name="Chen C."/>
            <person name="Johnson J."/>
            <person name="Rokhsar D."/>
            <person name="Baxter I."/>
            <person name="Schmutz J."/>
            <person name="Brutnell T."/>
            <person name="Kellogg E."/>
        </authorList>
    </citation>
    <scope>NUCLEOTIDE SEQUENCE [LARGE SCALE GENOMIC DNA]</scope>
</reference>
<gene>
    <name evidence="3" type="ORF">SEVIR_7G030700v2</name>
</gene>
<dbReference type="EMBL" id="CM016558">
    <property type="protein sequence ID" value="TKW02920.1"/>
    <property type="molecule type" value="Genomic_DNA"/>
</dbReference>
<keyword evidence="4" id="KW-1185">Reference proteome</keyword>
<dbReference type="OMA" id="PSIRCLI"/>
<dbReference type="InterPro" id="IPR050223">
    <property type="entry name" value="D-isomer_2-hydroxyacid_DH"/>
</dbReference>
<dbReference type="Pfam" id="PF00389">
    <property type="entry name" value="2-Hacid_dh"/>
    <property type="match status" value="1"/>
</dbReference>